<proteinExistence type="predicted"/>
<evidence type="ECO:0000313" key="2">
    <source>
        <dbReference type="EMBL" id="CAA7263749.1"/>
    </source>
</evidence>
<evidence type="ECO:0000313" key="3">
    <source>
        <dbReference type="Proteomes" id="UP000467700"/>
    </source>
</evidence>
<gene>
    <name evidence="2" type="ORF">AAE3_LOCUS6025</name>
</gene>
<dbReference type="EMBL" id="CACVBS010000041">
    <property type="protein sequence ID" value="CAA7263749.1"/>
    <property type="molecule type" value="Genomic_DNA"/>
</dbReference>
<dbReference type="PANTHER" id="PTHR38702">
    <property type="entry name" value="CALPONIN-HOMOLOGY (CH) DOMAIN-CONTAINING PROTEIN"/>
    <property type="match status" value="1"/>
</dbReference>
<dbReference type="Proteomes" id="UP000467700">
    <property type="component" value="Unassembled WGS sequence"/>
</dbReference>
<comment type="caution">
    <text evidence="2">The sequence shown here is derived from an EMBL/GenBank/DDBJ whole genome shotgun (WGS) entry which is preliminary data.</text>
</comment>
<feature type="compositionally biased region" description="Low complexity" evidence="1">
    <location>
        <begin position="16"/>
        <end position="31"/>
    </location>
</feature>
<feature type="region of interest" description="Disordered" evidence="1">
    <location>
        <begin position="399"/>
        <end position="447"/>
    </location>
</feature>
<organism evidence="2 3">
    <name type="scientific">Cyclocybe aegerita</name>
    <name type="common">Black poplar mushroom</name>
    <name type="synonym">Agrocybe aegerita</name>
    <dbReference type="NCBI Taxonomy" id="1973307"/>
    <lineage>
        <taxon>Eukaryota</taxon>
        <taxon>Fungi</taxon>
        <taxon>Dikarya</taxon>
        <taxon>Basidiomycota</taxon>
        <taxon>Agaricomycotina</taxon>
        <taxon>Agaricomycetes</taxon>
        <taxon>Agaricomycetidae</taxon>
        <taxon>Agaricales</taxon>
        <taxon>Agaricineae</taxon>
        <taxon>Bolbitiaceae</taxon>
        <taxon>Cyclocybe</taxon>
    </lineage>
</organism>
<dbReference type="AlphaFoldDB" id="A0A8S0XIN9"/>
<feature type="region of interest" description="Disordered" evidence="1">
    <location>
        <begin position="292"/>
        <end position="315"/>
    </location>
</feature>
<reference evidence="2 3" key="1">
    <citation type="submission" date="2020-01" db="EMBL/GenBank/DDBJ databases">
        <authorList>
            <person name="Gupta K D."/>
        </authorList>
    </citation>
    <scope>NUCLEOTIDE SEQUENCE [LARGE SCALE GENOMIC DNA]</scope>
</reference>
<dbReference type="PANTHER" id="PTHR38702:SF1">
    <property type="entry name" value="CALPONIN-HOMOLOGY (CH) DOMAIN-CONTAINING PROTEIN"/>
    <property type="match status" value="1"/>
</dbReference>
<feature type="compositionally biased region" description="Low complexity" evidence="1">
    <location>
        <begin position="232"/>
        <end position="252"/>
    </location>
</feature>
<feature type="region of interest" description="Disordered" evidence="1">
    <location>
        <begin position="1"/>
        <end position="62"/>
    </location>
</feature>
<dbReference type="OrthoDB" id="2534759at2759"/>
<feature type="compositionally biased region" description="Low complexity" evidence="1">
    <location>
        <begin position="299"/>
        <end position="312"/>
    </location>
</feature>
<feature type="compositionally biased region" description="Basic and acidic residues" evidence="1">
    <location>
        <begin position="407"/>
        <end position="423"/>
    </location>
</feature>
<sequence length="707" mass="77577">MASDSSDSPLVLTPEPTGTMNPSTSTSSPDSGDQIAVKKSRRQTAFYPNMKAGNKPQKPFSRSAAKRESVMALGSIEHLQHYFTKTGLQAKKNQLLEKQHYGLVPAIGVKGHTPLSPSMSGIDELMMPPSPAVPSPPRPLFSSHVKTYDVDPDSLLPVVIEDVIAVAQDWKLDQRQPEADGEELDAPFDVLEVLKTTTRAIRSTRNYLLSLPDESVGTIRAQFRPKTLRPNLPSSSSSSTSLASSTSTPAAAGDASQEPITLIRRAAIEVLTVLRHLEETYRLPLSDDAYDAQSDGAHSSSNAKPGSSPSTSEIPIGEMSFSLVQLPGRPDSVPVWEQEDDGFPIENDDDRQKRDGWDERLVLGSGWLYRKDVRLQQLRKERGVVARYLDVVDEVLFDGGPKPGAKTGERGWERVRRQREGRASSRAKNRRVSAGDGEGNRPGRNLAMLDTGRRVSTSVVDMMMRGMSMSEEPEEMDGIKEEDEDEDEFVEDDELPEWAKRTTFEGDALGRAHALLAYFLPSTLLPHLGPPNNRIALLTSLSSGQLLCVAYNAAVRKSKKPWGFVSKDGIHDIIALEKAAQTSGAGGEEDAASGASGKKVWTFRRTDNLRLWAGALKIRYTLPIETPSHLLAMQPTPGSAFNTPLSSPSGTKTRFAFGPRGKDDREPPILFDPPVVAKREPGWDDMLEAVLTRWVDKAVEERRNVQS</sequence>
<feature type="region of interest" description="Disordered" evidence="1">
    <location>
        <begin position="223"/>
        <end position="256"/>
    </location>
</feature>
<keyword evidence="3" id="KW-1185">Reference proteome</keyword>
<accession>A0A8S0XIN9</accession>
<name>A0A8S0XIN9_CYCAE</name>
<evidence type="ECO:0000256" key="1">
    <source>
        <dbReference type="SAM" id="MobiDB-lite"/>
    </source>
</evidence>
<protein>
    <submittedName>
        <fullName evidence="2">Uncharacterized protein</fullName>
    </submittedName>
</protein>